<dbReference type="InterPro" id="IPR023296">
    <property type="entry name" value="Glyco_hydro_beta-prop_sf"/>
</dbReference>
<dbReference type="Gene3D" id="2.115.10.20">
    <property type="entry name" value="Glycosyl hydrolase domain, family 43"/>
    <property type="match status" value="1"/>
</dbReference>
<gene>
    <name evidence="1" type="ORF">MNGCPPAP_00008</name>
</gene>
<protein>
    <submittedName>
        <fullName evidence="1">Uncharacterized protein</fullName>
    </submittedName>
</protein>
<organism evidence="1">
    <name type="scientific">Candidatus Methanophaga sp. ANME-1 ERB7</name>
    <dbReference type="NCBI Taxonomy" id="2759913"/>
    <lineage>
        <taxon>Archaea</taxon>
        <taxon>Methanobacteriati</taxon>
        <taxon>Methanobacteriota</taxon>
        <taxon>Stenosarchaea group</taxon>
        <taxon>Methanomicrobia</taxon>
        <taxon>Candidatus Methanophagales</taxon>
        <taxon>Candidatus Methanophagaceae</taxon>
        <taxon>Candidatus Methanophaga</taxon>
    </lineage>
</organism>
<reference evidence="1" key="1">
    <citation type="submission" date="2020-06" db="EMBL/GenBank/DDBJ databases">
        <title>Unique genomic features of the anaerobic methanotrophic archaea.</title>
        <authorList>
            <person name="Chadwick G.L."/>
            <person name="Skennerton C.T."/>
            <person name="Laso-Perez R."/>
            <person name="Leu A.O."/>
            <person name="Speth D.R."/>
            <person name="Yu H."/>
            <person name="Morgan-Lang C."/>
            <person name="Hatzenpichler R."/>
            <person name="Goudeau D."/>
            <person name="Malmstrom R."/>
            <person name="Brazelton W.J."/>
            <person name="Woyke T."/>
            <person name="Hallam S.J."/>
            <person name="Tyson G.W."/>
            <person name="Wegener G."/>
            <person name="Boetius A."/>
            <person name="Orphan V."/>
        </authorList>
    </citation>
    <scope>NUCLEOTIDE SEQUENCE</scope>
</reference>
<dbReference type="SUPFAM" id="SSF75005">
    <property type="entry name" value="Arabinanase/levansucrase/invertase"/>
    <property type="match status" value="1"/>
</dbReference>
<dbReference type="EMBL" id="MT631626">
    <property type="protein sequence ID" value="QNO55711.1"/>
    <property type="molecule type" value="Genomic_DNA"/>
</dbReference>
<proteinExistence type="predicted"/>
<sequence length="342" mass="38121">MIRVGFVELFNVPTSSEPTPQENCKVQITSQSSLQDSPSIVYANGNYYLAYQSHEKGYGIFLKKFDSDWKKLKKVQVTSKSSLQDRPSMTYAGGYFYVAYFSKETRDYDIFVKRLDSNLNLASWKKQITSESSSQSYPFITFVNNQFVISYASTESGTRGIYMKKYSSTWNFIEKTKVIASSANERRASHTWDGSNFWVAYVYNHGDSKDWNIFAITPGCADVPSPTPSSSCCPTIEVTAGTEAYFPGDTVYITIALAGRNCCLQLRKPSPVSLIAPNGEVIVQQDLASLFSGSICPGTHSKFGMPFKLLEDAPSGYYDVKVSLSGGECTKTVNDVFFVDWL</sequence>
<evidence type="ECO:0000313" key="1">
    <source>
        <dbReference type="EMBL" id="QNO55711.1"/>
    </source>
</evidence>
<name>A0A7G9Z627_9EURY</name>
<dbReference type="AlphaFoldDB" id="A0A7G9Z627"/>
<accession>A0A7G9Z627</accession>